<dbReference type="Proteomes" id="UP000630353">
    <property type="component" value="Unassembled WGS sequence"/>
</dbReference>
<dbReference type="Pfam" id="PF05573">
    <property type="entry name" value="NosL"/>
    <property type="match status" value="1"/>
</dbReference>
<dbReference type="PANTHER" id="PTHR41247:SF1">
    <property type="entry name" value="HTH-TYPE TRANSCRIPTIONAL REPRESSOR YCNK"/>
    <property type="match status" value="1"/>
</dbReference>
<evidence type="ECO:0000256" key="1">
    <source>
        <dbReference type="SAM" id="SignalP"/>
    </source>
</evidence>
<dbReference type="SUPFAM" id="SSF160387">
    <property type="entry name" value="NosL/MerB-like"/>
    <property type="match status" value="1"/>
</dbReference>
<dbReference type="PANTHER" id="PTHR41247">
    <property type="entry name" value="HTH-TYPE TRANSCRIPTIONAL REPRESSOR YCNK"/>
    <property type="match status" value="1"/>
</dbReference>
<proteinExistence type="predicted"/>
<gene>
    <name evidence="2" type="primary">nosL</name>
    <name evidence="2" type="ORF">GCM10017083_28230</name>
</gene>
<dbReference type="RefSeq" id="WP_189990670.1">
    <property type="nucleotide sequence ID" value="NZ_BMZS01000006.1"/>
</dbReference>
<sequence length="178" mass="18500">MKFMRTALLALTAVLGLAACGEGGQVATLPTPREPGPDSVGYFCGMAVAEHPGPKGQVFLRGQSEPLWFTSVRDALAFTILPGEPRTVVALYVSDMGRSTDGREPSPGAWVQARDAVFVAGGTAVGGMGAREVVPFADRAAAERFRQVNGGTIYRFGEVPANLVLGADGGLASAPTRH</sequence>
<evidence type="ECO:0000313" key="2">
    <source>
        <dbReference type="EMBL" id="GHD52622.1"/>
    </source>
</evidence>
<comment type="caution">
    <text evidence="2">The sequence shown here is derived from an EMBL/GenBank/DDBJ whole genome shotgun (WGS) entry which is preliminary data.</text>
</comment>
<feature type="chain" id="PRO_5037759940" evidence="1">
    <location>
        <begin position="19"/>
        <end position="178"/>
    </location>
</feature>
<dbReference type="PROSITE" id="PS51257">
    <property type="entry name" value="PROKAR_LIPOPROTEIN"/>
    <property type="match status" value="1"/>
</dbReference>
<reference evidence="2" key="2">
    <citation type="submission" date="2020-09" db="EMBL/GenBank/DDBJ databases">
        <authorList>
            <person name="Sun Q."/>
            <person name="Kim S."/>
        </authorList>
    </citation>
    <scope>NUCLEOTIDE SEQUENCE</scope>
    <source>
        <strain evidence="2">KCTC 42651</strain>
    </source>
</reference>
<accession>A0A919CRA8</accession>
<dbReference type="Gene3D" id="3.30.70.2050">
    <property type="match status" value="1"/>
</dbReference>
<organism evidence="2 3">
    <name type="scientific">Thalassobaculum fulvum</name>
    <dbReference type="NCBI Taxonomy" id="1633335"/>
    <lineage>
        <taxon>Bacteria</taxon>
        <taxon>Pseudomonadati</taxon>
        <taxon>Pseudomonadota</taxon>
        <taxon>Alphaproteobacteria</taxon>
        <taxon>Rhodospirillales</taxon>
        <taxon>Thalassobaculaceae</taxon>
        <taxon>Thalassobaculum</taxon>
    </lineage>
</organism>
<protein>
    <submittedName>
        <fullName evidence="2">NosL protein</fullName>
    </submittedName>
</protein>
<feature type="signal peptide" evidence="1">
    <location>
        <begin position="1"/>
        <end position="18"/>
    </location>
</feature>
<dbReference type="InterPro" id="IPR008719">
    <property type="entry name" value="N2O_reductase_NosL"/>
</dbReference>
<keyword evidence="3" id="KW-1185">Reference proteome</keyword>
<keyword evidence="1" id="KW-0732">Signal</keyword>
<dbReference type="AlphaFoldDB" id="A0A919CRA8"/>
<name>A0A919CRA8_9PROT</name>
<evidence type="ECO:0000313" key="3">
    <source>
        <dbReference type="Proteomes" id="UP000630353"/>
    </source>
</evidence>
<dbReference type="Gene3D" id="3.30.70.2060">
    <property type="match status" value="1"/>
</dbReference>
<reference evidence="2" key="1">
    <citation type="journal article" date="2014" name="Int. J. Syst. Evol. Microbiol.">
        <title>Complete genome sequence of Corynebacterium casei LMG S-19264T (=DSM 44701T), isolated from a smear-ripened cheese.</title>
        <authorList>
            <consortium name="US DOE Joint Genome Institute (JGI-PGF)"/>
            <person name="Walter F."/>
            <person name="Albersmeier A."/>
            <person name="Kalinowski J."/>
            <person name="Ruckert C."/>
        </authorList>
    </citation>
    <scope>NUCLEOTIDE SEQUENCE</scope>
    <source>
        <strain evidence="2">KCTC 42651</strain>
    </source>
</reference>
<dbReference type="EMBL" id="BMZS01000006">
    <property type="protein sequence ID" value="GHD52622.1"/>
    <property type="molecule type" value="Genomic_DNA"/>
</dbReference>